<dbReference type="InterPro" id="IPR023214">
    <property type="entry name" value="HAD_sf"/>
</dbReference>
<dbReference type="GO" id="GO:0046403">
    <property type="term" value="F:polynucleotide 3'-phosphatase activity"/>
    <property type="evidence" value="ECO:0007669"/>
    <property type="project" value="TreeGrafter"/>
</dbReference>
<dbReference type="InterPro" id="IPR036412">
    <property type="entry name" value="HAD-like_sf"/>
</dbReference>
<dbReference type="InterPro" id="IPR006551">
    <property type="entry name" value="Polynucleotide_phosphatase"/>
</dbReference>
<dbReference type="GO" id="GO:0003690">
    <property type="term" value="F:double-stranded DNA binding"/>
    <property type="evidence" value="ECO:0007669"/>
    <property type="project" value="TreeGrafter"/>
</dbReference>
<gene>
    <name evidence="2" type="ORF">VC83_03906</name>
</gene>
<dbReference type="NCBIfam" id="TIGR01664">
    <property type="entry name" value="DNA-3'-Pase"/>
    <property type="match status" value="1"/>
</dbReference>
<dbReference type="PANTHER" id="PTHR12083">
    <property type="entry name" value="BIFUNCTIONAL POLYNUCLEOTIDE PHOSPHATASE/KINASE"/>
    <property type="match status" value="1"/>
</dbReference>
<reference evidence="2" key="1">
    <citation type="submission" date="2016-03" db="EMBL/GenBank/DDBJ databases">
        <title>Updated assembly of Pseudogymnoascus destructans, the fungus causing white-nose syndrome of bats.</title>
        <authorList>
            <person name="Palmer J.M."/>
            <person name="Drees K.P."/>
            <person name="Foster J.T."/>
            <person name="Lindner D.L."/>
        </authorList>
    </citation>
    <scope>NUCLEOTIDE SEQUENCE [LARGE SCALE GENOMIC DNA]</scope>
    <source>
        <strain evidence="2">20631-21</strain>
    </source>
</reference>
<dbReference type="FunFam" id="3.40.50.300:FF:000737">
    <property type="entry name" value="Bifunctional polynucleotide phosphatase/kinase"/>
    <property type="match status" value="1"/>
</dbReference>
<evidence type="ECO:0008006" key="3">
    <source>
        <dbReference type="Google" id="ProtNLM"/>
    </source>
</evidence>
<protein>
    <recommendedName>
        <fullName evidence="3">Polynucleotide kinase 3'-phosphatase</fullName>
    </recommendedName>
</protein>
<feature type="compositionally biased region" description="Polar residues" evidence="1">
    <location>
        <begin position="30"/>
        <end position="46"/>
    </location>
</feature>
<dbReference type="PANTHER" id="PTHR12083:SF9">
    <property type="entry name" value="BIFUNCTIONAL POLYNUCLEOTIDE PHOSPHATASE_KINASE"/>
    <property type="match status" value="1"/>
</dbReference>
<name>A0A177ACP6_9PEZI</name>
<dbReference type="SUPFAM" id="SSF52540">
    <property type="entry name" value="P-loop containing nucleoside triphosphate hydrolases"/>
    <property type="match status" value="1"/>
</dbReference>
<dbReference type="Gene3D" id="3.40.50.300">
    <property type="entry name" value="P-loop containing nucleotide triphosphate hydrolases"/>
    <property type="match status" value="1"/>
</dbReference>
<evidence type="ECO:0000313" key="2">
    <source>
        <dbReference type="EMBL" id="OAF59847.1"/>
    </source>
</evidence>
<dbReference type="OrthoDB" id="19045at2759"/>
<dbReference type="AlphaFoldDB" id="A0A177ACP6"/>
<dbReference type="Pfam" id="PF13671">
    <property type="entry name" value="AAA_33"/>
    <property type="match status" value="1"/>
</dbReference>
<dbReference type="VEuPathDB" id="FungiDB:GMDG_08287"/>
<dbReference type="GeneID" id="36286979"/>
<dbReference type="InterPro" id="IPR013954">
    <property type="entry name" value="PNK3P"/>
</dbReference>
<organism evidence="2">
    <name type="scientific">Pseudogymnoascus destructans</name>
    <dbReference type="NCBI Taxonomy" id="655981"/>
    <lineage>
        <taxon>Eukaryota</taxon>
        <taxon>Fungi</taxon>
        <taxon>Dikarya</taxon>
        <taxon>Ascomycota</taxon>
        <taxon>Pezizomycotina</taxon>
        <taxon>Leotiomycetes</taxon>
        <taxon>Thelebolales</taxon>
        <taxon>Thelebolaceae</taxon>
        <taxon>Pseudogymnoascus</taxon>
    </lineage>
</organism>
<accession>A0A177ACP6</accession>
<feature type="region of interest" description="Disordered" evidence="1">
    <location>
        <begin position="1"/>
        <end position="53"/>
    </location>
</feature>
<evidence type="ECO:0000256" key="1">
    <source>
        <dbReference type="SAM" id="MobiDB-lite"/>
    </source>
</evidence>
<dbReference type="EMBL" id="KV441393">
    <property type="protein sequence ID" value="OAF59847.1"/>
    <property type="molecule type" value="Genomic_DNA"/>
</dbReference>
<dbReference type="GO" id="GO:0046404">
    <property type="term" value="F:ATP-dependent polydeoxyribonucleotide 5'-hydroxyl-kinase activity"/>
    <property type="evidence" value="ECO:0007669"/>
    <property type="project" value="TreeGrafter"/>
</dbReference>
<dbReference type="Gene3D" id="3.40.50.1000">
    <property type="entry name" value="HAD superfamily/HAD-like"/>
    <property type="match status" value="1"/>
</dbReference>
<dbReference type="NCBIfam" id="TIGR01662">
    <property type="entry name" value="HAD-SF-IIIA"/>
    <property type="match status" value="1"/>
</dbReference>
<dbReference type="InterPro" id="IPR006549">
    <property type="entry name" value="HAD-SF_hydro_IIIA"/>
</dbReference>
<sequence length="463" mass="52546">MSSSSRDPKRKNEDRDEKPISPPPVKRKVQSTTTKAAVSSFFKPTSQKPPEPLTWSERAVNEDTRTSLIVGKYVPLSTSTEPNDAAPAAPAAPKKTRIAAFDLDWTLVKSASGKKFVYDAGDWKWWHPSVPKMMKRLHQDQEFNIVIISNQGAIQLHPERKAPTAVRGRLDSWKGKIASILRQLDIPVTLYAATQFDNYRKPRTGMWDEILKDLDLTPETVHMKESFVVGDAAGRIAVPGFDQDFSASDRGFAHNIGILFLTPEEYFLNEAPREFIRSFEPANYINTAPANDDTEDPPFVPSSEQEIVLFVGSPGSGKTTFYLRHLNPAYTRINQDRLKTRDKCLTVARTRLEEGVSVVIDNTNPDEATRKYWVDLAREFGVEIRCVHFVTEGGVCRHNDVVRALNREMNPEKRTILPNIAFASFNSKYGPPSLQEGFKEITEVKFRFHGTDEEKKIWTRYWT</sequence>
<feature type="compositionally biased region" description="Basic and acidic residues" evidence="1">
    <location>
        <begin position="1"/>
        <end position="19"/>
    </location>
</feature>
<dbReference type="Proteomes" id="UP000077154">
    <property type="component" value="Unassembled WGS sequence"/>
</dbReference>
<dbReference type="GO" id="GO:0006281">
    <property type="term" value="P:DNA repair"/>
    <property type="evidence" value="ECO:0007669"/>
    <property type="project" value="TreeGrafter"/>
</dbReference>
<dbReference type="InterPro" id="IPR027417">
    <property type="entry name" value="P-loop_NTPase"/>
</dbReference>
<dbReference type="eggNOG" id="KOG2134">
    <property type="taxonomic scope" value="Eukaryota"/>
</dbReference>
<dbReference type="SUPFAM" id="SSF56784">
    <property type="entry name" value="HAD-like"/>
    <property type="match status" value="1"/>
</dbReference>
<proteinExistence type="predicted"/>
<dbReference type="RefSeq" id="XP_024325130.1">
    <property type="nucleotide sequence ID" value="XM_024467544.1"/>
</dbReference>
<dbReference type="Pfam" id="PF08645">
    <property type="entry name" value="PNK3P"/>
    <property type="match status" value="1"/>
</dbReference>